<evidence type="ECO:0000256" key="1">
    <source>
        <dbReference type="SAM" id="MobiDB-lite"/>
    </source>
</evidence>
<keyword evidence="2" id="KW-0472">Membrane</keyword>
<sequence>MRSFAALEFSLLSALLSLHYASGELELLLSGYTNIPTDGSAVLAIPYIGTHDLGTALVCRHGLTGIPPSAAIDKWFFVRENGDEEEISSWHGFSVSRGQMHGEVRLERVTGASPLEGTYKCSVETSPSVIETVTVELYWPLSSLEVSIEVLCQTAERLQFAVSCRSEGGSLVGSSLTGPLGEILGQLTLVDNEVEMRGADVYSLVVERSEGQDGDVFNCTAVTRGSSHTARIALSVAADVEKAVVTQVPSASPTLNISWSLGPGGAPIINYTLHYTSAGMDGRGDDNGSVATAGNNSVGVIEGLLGDGRTYSVLVEAHSLHLSSFSETLVYTPCVVSQLLLSSKTHNSLLLTWERPEYFTAGLRGLVYYEPLPREQAGSEGMWLFVESDSDYLPPLEGLQELTNYSISMAVLDDTDRLCVFNEPLVAQTGLGQVRDLKISAERNEIALTWSPPPSAPRGLSLNYTVTYTSSADNSRTTTTTTNNQSWRIRAKLGDVYTVTVTPNGKFCSGESLAVTIGLDYKSFQIRIDNVERCGDILYKDSEAKLSSVVLHVQQILSNSCNCDALIGEAEFDCLAHDENFVIFRGVLFAPATTTSASLFSQLEDWVASGPQITIASTNTVSSNCMPDEMYGESTECVAASVTSTGNGPLVTQEQGGDHGVGVLAGVAVGCFVVGVLSCWVLLFTFHLVRRRQRRKQGVVLRQQAHGLMSSSSNGCSENPRYVSTDQQTAKPLPPRELPLLPLIAPGDTVTFTNPLIDRGAPEKITTEAYETVPEPGKVQNPMYEVSGVNGKRERRAQQEVNPSQYEDMQLVNLSQYEDMQQVNLSQYEDVELVKKEVEARKKWEEEYIMMQPTCPSKPNGCVPP</sequence>
<feature type="compositionally biased region" description="Polar residues" evidence="1">
    <location>
        <begin position="709"/>
        <end position="730"/>
    </location>
</feature>
<evidence type="ECO:0000313" key="5">
    <source>
        <dbReference type="Proteomes" id="UP001174909"/>
    </source>
</evidence>
<dbReference type="SUPFAM" id="SSF49265">
    <property type="entry name" value="Fibronectin type III"/>
    <property type="match status" value="2"/>
</dbReference>
<reference evidence="4" key="1">
    <citation type="submission" date="2023-03" db="EMBL/GenBank/DDBJ databases">
        <authorList>
            <person name="Steffen K."/>
            <person name="Cardenas P."/>
        </authorList>
    </citation>
    <scope>NUCLEOTIDE SEQUENCE</scope>
</reference>
<accession>A0AA35WG22</accession>
<proteinExistence type="predicted"/>
<comment type="caution">
    <text evidence="4">The sequence shown here is derived from an EMBL/GenBank/DDBJ whole genome shotgun (WGS) entry which is preliminary data.</text>
</comment>
<protein>
    <submittedName>
        <fullName evidence="4">Uncharacterized protein</fullName>
    </submittedName>
</protein>
<evidence type="ECO:0000256" key="3">
    <source>
        <dbReference type="SAM" id="SignalP"/>
    </source>
</evidence>
<feature type="signal peptide" evidence="3">
    <location>
        <begin position="1"/>
        <end position="23"/>
    </location>
</feature>
<keyword evidence="5" id="KW-1185">Reference proteome</keyword>
<feature type="transmembrane region" description="Helical" evidence="2">
    <location>
        <begin position="661"/>
        <end position="686"/>
    </location>
</feature>
<feature type="chain" id="PRO_5041360678" evidence="3">
    <location>
        <begin position="24"/>
        <end position="865"/>
    </location>
</feature>
<dbReference type="Proteomes" id="UP001174909">
    <property type="component" value="Unassembled WGS sequence"/>
</dbReference>
<gene>
    <name evidence="4" type="ORF">GBAR_LOCUS11545</name>
</gene>
<organism evidence="4 5">
    <name type="scientific">Geodia barretti</name>
    <name type="common">Barrett's horny sponge</name>
    <dbReference type="NCBI Taxonomy" id="519541"/>
    <lineage>
        <taxon>Eukaryota</taxon>
        <taxon>Metazoa</taxon>
        <taxon>Porifera</taxon>
        <taxon>Demospongiae</taxon>
        <taxon>Heteroscleromorpha</taxon>
        <taxon>Tetractinellida</taxon>
        <taxon>Astrophorina</taxon>
        <taxon>Geodiidae</taxon>
        <taxon>Geodia</taxon>
    </lineage>
</organism>
<dbReference type="InterPro" id="IPR036116">
    <property type="entry name" value="FN3_sf"/>
</dbReference>
<keyword evidence="2" id="KW-0812">Transmembrane</keyword>
<name>A0AA35WG22_GEOBA</name>
<dbReference type="EMBL" id="CASHTH010001732">
    <property type="protein sequence ID" value="CAI8019179.1"/>
    <property type="molecule type" value="Genomic_DNA"/>
</dbReference>
<feature type="region of interest" description="Disordered" evidence="1">
    <location>
        <begin position="709"/>
        <end position="733"/>
    </location>
</feature>
<dbReference type="AlphaFoldDB" id="A0AA35WG22"/>
<dbReference type="Gene3D" id="2.60.40.10">
    <property type="entry name" value="Immunoglobulins"/>
    <property type="match status" value="1"/>
</dbReference>
<keyword evidence="3" id="KW-0732">Signal</keyword>
<evidence type="ECO:0000313" key="4">
    <source>
        <dbReference type="EMBL" id="CAI8019179.1"/>
    </source>
</evidence>
<keyword evidence="2" id="KW-1133">Transmembrane helix</keyword>
<evidence type="ECO:0000256" key="2">
    <source>
        <dbReference type="SAM" id="Phobius"/>
    </source>
</evidence>
<dbReference type="InterPro" id="IPR013783">
    <property type="entry name" value="Ig-like_fold"/>
</dbReference>